<evidence type="ECO:0000313" key="3">
    <source>
        <dbReference type="Proteomes" id="UP000596661"/>
    </source>
</evidence>
<evidence type="ECO:0000313" key="2">
    <source>
        <dbReference type="EnsemblPlants" id="cds.novel_model_1566_5bd9a17a.3.5bd9b135"/>
    </source>
</evidence>
<gene>
    <name evidence="2" type="primary">LOC115710743</name>
</gene>
<feature type="transmembrane region" description="Helical" evidence="1">
    <location>
        <begin position="27"/>
        <end position="47"/>
    </location>
</feature>
<dbReference type="EMBL" id="UZAU01000041">
    <property type="status" value="NOT_ANNOTATED_CDS"/>
    <property type="molecule type" value="Genomic_DNA"/>
</dbReference>
<sequence>MFVCIFSAHQFNSIRKMFMIHSCFCPYLRYLLLNFMVVSLFLCHLILECAVMLFTLTLSSFMSIIIELSRANYLI</sequence>
<feature type="transmembrane region" description="Helical" evidence="1">
    <location>
        <begin position="53"/>
        <end position="73"/>
    </location>
</feature>
<proteinExistence type="predicted"/>
<accession>A0A803QUK1</accession>
<keyword evidence="1" id="KW-0472">Membrane</keyword>
<reference evidence="2" key="1">
    <citation type="submission" date="2018-11" db="EMBL/GenBank/DDBJ databases">
        <authorList>
            <person name="Grassa J C."/>
        </authorList>
    </citation>
    <scope>NUCLEOTIDE SEQUENCE [LARGE SCALE GENOMIC DNA]</scope>
</reference>
<evidence type="ECO:0000256" key="1">
    <source>
        <dbReference type="SAM" id="Phobius"/>
    </source>
</evidence>
<organism evidence="2 3">
    <name type="scientific">Cannabis sativa</name>
    <name type="common">Hemp</name>
    <name type="synonym">Marijuana</name>
    <dbReference type="NCBI Taxonomy" id="3483"/>
    <lineage>
        <taxon>Eukaryota</taxon>
        <taxon>Viridiplantae</taxon>
        <taxon>Streptophyta</taxon>
        <taxon>Embryophyta</taxon>
        <taxon>Tracheophyta</taxon>
        <taxon>Spermatophyta</taxon>
        <taxon>Magnoliopsida</taxon>
        <taxon>eudicotyledons</taxon>
        <taxon>Gunneridae</taxon>
        <taxon>Pentapetalae</taxon>
        <taxon>rosids</taxon>
        <taxon>fabids</taxon>
        <taxon>Rosales</taxon>
        <taxon>Cannabaceae</taxon>
        <taxon>Cannabis</taxon>
    </lineage>
</organism>
<keyword evidence="3" id="KW-1185">Reference proteome</keyword>
<reference evidence="2" key="2">
    <citation type="submission" date="2021-03" db="UniProtKB">
        <authorList>
            <consortium name="EnsemblPlants"/>
        </authorList>
    </citation>
    <scope>IDENTIFICATION</scope>
</reference>
<keyword evidence="1" id="KW-0812">Transmembrane</keyword>
<name>A0A803QUK1_CANSA</name>
<dbReference type="EnsemblPlants" id="novel_model_1566_5bd9a17a.3.5bd9b135">
    <property type="protein sequence ID" value="cds.novel_model_1566_5bd9a17a.3.5bd9b135"/>
    <property type="gene ID" value="novel_gene_871_5bd9a17a"/>
</dbReference>
<protein>
    <submittedName>
        <fullName evidence="2">Uncharacterized protein</fullName>
    </submittedName>
</protein>
<dbReference type="AlphaFoldDB" id="A0A803QUK1"/>
<dbReference type="Proteomes" id="UP000596661">
    <property type="component" value="Chromosome 1"/>
</dbReference>
<keyword evidence="1" id="KW-1133">Transmembrane helix</keyword>
<dbReference type="Gramene" id="novel_model_1566_5bd9a17a.3.5bd9b135">
    <property type="protein sequence ID" value="cds.novel_model_1566_5bd9a17a.3.5bd9b135"/>
    <property type="gene ID" value="novel_gene_871_5bd9a17a"/>
</dbReference>